<dbReference type="PROSITE" id="PS00455">
    <property type="entry name" value="AMP_BINDING"/>
    <property type="match status" value="1"/>
</dbReference>
<evidence type="ECO:0000313" key="11">
    <source>
        <dbReference type="Proteomes" id="UP000218288"/>
    </source>
</evidence>
<name>A0A160PJF8_9HYPH</name>
<dbReference type="Pfam" id="PF13193">
    <property type="entry name" value="AMP-binding_C"/>
    <property type="match status" value="1"/>
</dbReference>
<proteinExistence type="inferred from homology"/>
<comment type="catalytic activity">
    <reaction evidence="5">
        <text>3-(methylsulfanyl)propanoate + ATP + CoA = 3-(methylsulfanyl)propanoyl-CoA + AMP + diphosphate</text>
        <dbReference type="Rhea" id="RHEA:43052"/>
        <dbReference type="ChEBI" id="CHEBI:30616"/>
        <dbReference type="ChEBI" id="CHEBI:33019"/>
        <dbReference type="ChEBI" id="CHEBI:49016"/>
        <dbReference type="ChEBI" id="CHEBI:57287"/>
        <dbReference type="ChEBI" id="CHEBI:82815"/>
        <dbReference type="ChEBI" id="CHEBI:456215"/>
        <dbReference type="EC" id="6.2.1.44"/>
    </reaction>
    <physiologicalReaction direction="left-to-right" evidence="5">
        <dbReference type="Rhea" id="RHEA:43053"/>
    </physiologicalReaction>
</comment>
<dbReference type="InterPro" id="IPR045851">
    <property type="entry name" value="AMP-bd_C_sf"/>
</dbReference>
<dbReference type="EC" id="6.2.1.44" evidence="6"/>
<dbReference type="FunFam" id="3.30.300.30:FF:000008">
    <property type="entry name" value="2,3-dihydroxybenzoate-AMP ligase"/>
    <property type="match status" value="1"/>
</dbReference>
<dbReference type="AlphaFoldDB" id="A0A160PJF8"/>
<sequence length="545" mass="59567">MARATIYDRDLDRNPANFQPLTPLTYLDRAARTFPDQIAVIHGPLRRSYAELYARCRRLAAALAARGIGRGDTVAVLLANTPAMIECHYGVPMTGAVLNTLNTRLDAAALGFCLDHGEAKVFIVDREFAKIGREALDKAGVSPLVIDYDDPEFVGDGTALGETDYEDFLVGGDPDYDWEMPADEWDAISLNYTSGTTGDPKGVVYHHRGAALLSLGNVITAGLPQHAVYLWTLPMFHCNGWCFPWTLSVVAGTHVCLRQVRAPAMYAALAEHGVTHLSGAPIVMSTLLNAPEEQKRPLPHRVHFLTAAAPPPEAVLAAMGEAGFDVTHLYGLTETYGPAVVNAWHEEWDALPSDERARKKARQGVRYPVLEGLDVRDPETMESLPADGTSLGEVMFRGNVVMRGYLKNPASTQAAFEGGWFRSGDLGVKHPDGYIQLKDRSKDIIISGGENISSIEVEDALFKHPSVAAAAVVAKPDAKWGETPCAFVELKEGREATSEELVAWCRERLAPYKLPRHVVFGELPKTSTGKVQKFVLREKAREQDA</sequence>
<evidence type="ECO:0000256" key="1">
    <source>
        <dbReference type="ARBA" id="ARBA00006432"/>
    </source>
</evidence>
<protein>
    <recommendedName>
        <fullName evidence="7">3-methylmercaptopropionyl-CoA ligase</fullName>
        <ecNumber evidence="6">6.2.1.44</ecNumber>
    </recommendedName>
</protein>
<comment type="similarity">
    <text evidence="1">Belongs to the ATP-dependent AMP-binding enzyme family.</text>
</comment>
<dbReference type="InterPro" id="IPR025110">
    <property type="entry name" value="AMP-bd_C"/>
</dbReference>
<dbReference type="Gene3D" id="3.40.50.12780">
    <property type="entry name" value="N-terminal domain of ligase-like"/>
    <property type="match status" value="1"/>
</dbReference>
<gene>
    <name evidence="10" type="ORF">MPPM_4529</name>
</gene>
<dbReference type="GO" id="GO:0016874">
    <property type="term" value="F:ligase activity"/>
    <property type="evidence" value="ECO:0007669"/>
    <property type="project" value="UniProtKB-KW"/>
</dbReference>
<keyword evidence="2 10" id="KW-0436">Ligase</keyword>
<evidence type="ECO:0000256" key="2">
    <source>
        <dbReference type="ARBA" id="ARBA00022598"/>
    </source>
</evidence>
<feature type="domain" description="AMP-binding enzyme C-terminal" evidence="9">
    <location>
        <begin position="456"/>
        <end position="530"/>
    </location>
</feature>
<dbReference type="NCBIfam" id="NF006020">
    <property type="entry name" value="PRK08162.1"/>
    <property type="match status" value="1"/>
</dbReference>
<reference evidence="10 11" key="1">
    <citation type="journal article" date="2016" name="Genome Announc.">
        <title>Complete Genome Sequence of Methylobacterium populi P-1M, Isolated from Pink-Pigmented Household Biofilm.</title>
        <authorList>
            <person name="Morohoshi T."/>
            <person name="Ikeda T."/>
        </authorList>
    </citation>
    <scope>NUCLEOTIDE SEQUENCE [LARGE SCALE GENOMIC DNA]</scope>
    <source>
        <strain evidence="10 11">P-1M</strain>
    </source>
</reference>
<dbReference type="OrthoDB" id="9803968at2"/>
<dbReference type="InterPro" id="IPR020845">
    <property type="entry name" value="AMP-binding_CS"/>
</dbReference>
<accession>A0A160PJF8</accession>
<organism evidence="10 11">
    <name type="scientific">Methylorubrum populi</name>
    <dbReference type="NCBI Taxonomy" id="223967"/>
    <lineage>
        <taxon>Bacteria</taxon>
        <taxon>Pseudomonadati</taxon>
        <taxon>Pseudomonadota</taxon>
        <taxon>Alphaproteobacteria</taxon>
        <taxon>Hyphomicrobiales</taxon>
        <taxon>Methylobacteriaceae</taxon>
        <taxon>Methylorubrum</taxon>
    </lineage>
</organism>
<evidence type="ECO:0000256" key="5">
    <source>
        <dbReference type="ARBA" id="ARBA00051915"/>
    </source>
</evidence>
<evidence type="ECO:0000256" key="3">
    <source>
        <dbReference type="ARBA" id="ARBA00022832"/>
    </source>
</evidence>
<dbReference type="InterPro" id="IPR000873">
    <property type="entry name" value="AMP-dep_synth/lig_dom"/>
</dbReference>
<keyword evidence="4" id="KW-0443">Lipid metabolism</keyword>
<dbReference type="Pfam" id="PF00501">
    <property type="entry name" value="AMP-binding"/>
    <property type="match status" value="1"/>
</dbReference>
<evidence type="ECO:0000256" key="7">
    <source>
        <dbReference type="ARBA" id="ARBA00067668"/>
    </source>
</evidence>
<evidence type="ECO:0000256" key="4">
    <source>
        <dbReference type="ARBA" id="ARBA00023098"/>
    </source>
</evidence>
<dbReference type="SUPFAM" id="SSF56801">
    <property type="entry name" value="Acetyl-CoA synthetase-like"/>
    <property type="match status" value="1"/>
</dbReference>
<dbReference type="PANTHER" id="PTHR43859:SF4">
    <property type="entry name" value="BUTANOATE--COA LIGASE AAE1-RELATED"/>
    <property type="match status" value="1"/>
</dbReference>
<dbReference type="RefSeq" id="WP_096486919.1">
    <property type="nucleotide sequence ID" value="NZ_AP014809.1"/>
</dbReference>
<dbReference type="Gene3D" id="3.30.300.30">
    <property type="match status" value="1"/>
</dbReference>
<evidence type="ECO:0000313" key="10">
    <source>
        <dbReference type="EMBL" id="BAU93134.1"/>
    </source>
</evidence>
<feature type="domain" description="AMP-dependent synthetase/ligase" evidence="8">
    <location>
        <begin position="27"/>
        <end position="406"/>
    </location>
</feature>
<dbReference type="PANTHER" id="PTHR43859">
    <property type="entry name" value="ACYL-ACTIVATING ENZYME"/>
    <property type="match status" value="1"/>
</dbReference>
<dbReference type="GO" id="GO:0006631">
    <property type="term" value="P:fatty acid metabolic process"/>
    <property type="evidence" value="ECO:0007669"/>
    <property type="project" value="UniProtKB-KW"/>
</dbReference>
<dbReference type="Proteomes" id="UP000218288">
    <property type="component" value="Chromosome"/>
</dbReference>
<evidence type="ECO:0000256" key="6">
    <source>
        <dbReference type="ARBA" id="ARBA00066616"/>
    </source>
</evidence>
<dbReference type="InterPro" id="IPR042099">
    <property type="entry name" value="ANL_N_sf"/>
</dbReference>
<keyword evidence="3" id="KW-0276">Fatty acid metabolism</keyword>
<evidence type="ECO:0000259" key="9">
    <source>
        <dbReference type="Pfam" id="PF13193"/>
    </source>
</evidence>
<dbReference type="EMBL" id="AP014809">
    <property type="protein sequence ID" value="BAU93134.1"/>
    <property type="molecule type" value="Genomic_DNA"/>
</dbReference>
<evidence type="ECO:0000259" key="8">
    <source>
        <dbReference type="Pfam" id="PF00501"/>
    </source>
</evidence>
<dbReference type="CDD" id="cd12118">
    <property type="entry name" value="ttLC_FACS_AEE21_like"/>
    <property type="match status" value="1"/>
</dbReference>